<keyword evidence="2" id="KW-1185">Reference proteome</keyword>
<gene>
    <name evidence="1" type="ORF">TCLT_LOCUS7949</name>
</gene>
<reference evidence="3" key="1">
    <citation type="submission" date="2017-02" db="UniProtKB">
        <authorList>
            <consortium name="WormBaseParasite"/>
        </authorList>
    </citation>
    <scope>IDENTIFICATION</scope>
</reference>
<organism evidence="3">
    <name type="scientific">Thelazia callipaeda</name>
    <name type="common">Oriental eyeworm</name>
    <name type="synonym">Parasitic nematode</name>
    <dbReference type="NCBI Taxonomy" id="103827"/>
    <lineage>
        <taxon>Eukaryota</taxon>
        <taxon>Metazoa</taxon>
        <taxon>Ecdysozoa</taxon>
        <taxon>Nematoda</taxon>
        <taxon>Chromadorea</taxon>
        <taxon>Rhabditida</taxon>
        <taxon>Spirurina</taxon>
        <taxon>Spiruromorpha</taxon>
        <taxon>Thelazioidea</taxon>
        <taxon>Thelaziidae</taxon>
        <taxon>Thelazia</taxon>
    </lineage>
</organism>
<accession>A0A0N5D4Q4</accession>
<dbReference type="WBParaSite" id="TCLT_0000796001-mRNA-1">
    <property type="protein sequence ID" value="TCLT_0000796001-mRNA-1"/>
    <property type="gene ID" value="TCLT_0000796001"/>
</dbReference>
<dbReference type="EMBL" id="UYYF01004563">
    <property type="protein sequence ID" value="VDN05459.1"/>
    <property type="molecule type" value="Genomic_DNA"/>
</dbReference>
<dbReference type="Proteomes" id="UP000276776">
    <property type="component" value="Unassembled WGS sequence"/>
</dbReference>
<proteinExistence type="predicted"/>
<reference evidence="1 2" key="2">
    <citation type="submission" date="2018-11" db="EMBL/GenBank/DDBJ databases">
        <authorList>
            <consortium name="Pathogen Informatics"/>
        </authorList>
    </citation>
    <scope>NUCLEOTIDE SEQUENCE [LARGE SCALE GENOMIC DNA]</scope>
</reference>
<evidence type="ECO:0000313" key="3">
    <source>
        <dbReference type="WBParaSite" id="TCLT_0000796001-mRNA-1"/>
    </source>
</evidence>
<dbReference type="AlphaFoldDB" id="A0A0N5D4Q4"/>
<evidence type="ECO:0000313" key="1">
    <source>
        <dbReference type="EMBL" id="VDN05459.1"/>
    </source>
</evidence>
<sequence length="101" mass="11326">MSESNSLIDLAIINDEMPERTESNISDKLTIMTAKRGADAKSYCPRCLSGILQQPLSKQKSSQKILLPAKNMISEYTLMESVSSMVEKYEGRSRIESERGH</sequence>
<protein>
    <submittedName>
        <fullName evidence="1 3">Uncharacterized protein</fullName>
    </submittedName>
</protein>
<evidence type="ECO:0000313" key="2">
    <source>
        <dbReference type="Proteomes" id="UP000276776"/>
    </source>
</evidence>
<name>A0A0N5D4Q4_THECL</name>
<dbReference type="OrthoDB" id="5856914at2759"/>